<proteinExistence type="predicted"/>
<evidence type="ECO:0000256" key="1">
    <source>
        <dbReference type="SAM" id="MobiDB-lite"/>
    </source>
</evidence>
<gene>
    <name evidence="3" type="ORF">BTO30_09625</name>
</gene>
<protein>
    <recommendedName>
        <fullName evidence="2">Protein NO VEIN C-terminal domain-containing protein</fullName>
    </recommendedName>
</protein>
<evidence type="ECO:0000313" key="4">
    <source>
        <dbReference type="Proteomes" id="UP000185568"/>
    </source>
</evidence>
<evidence type="ECO:0000259" key="2">
    <source>
        <dbReference type="Pfam" id="PF13020"/>
    </source>
</evidence>
<dbReference type="EMBL" id="MSDU01000017">
    <property type="protein sequence ID" value="OLN22552.1"/>
    <property type="molecule type" value="Genomic_DNA"/>
</dbReference>
<organism evidence="3 4">
    <name type="scientific">Domibacillus antri</name>
    <dbReference type="NCBI Taxonomy" id="1714264"/>
    <lineage>
        <taxon>Bacteria</taxon>
        <taxon>Bacillati</taxon>
        <taxon>Bacillota</taxon>
        <taxon>Bacilli</taxon>
        <taxon>Bacillales</taxon>
        <taxon>Bacillaceae</taxon>
        <taxon>Domibacillus</taxon>
    </lineage>
</organism>
<sequence>MSQVRVLSVDSVVPIKRISSDLISWTQKDETELASYNSNLDILYQEIERYQTAEELNNSNNPPPDNDDDNQGGLDWLDDNKEKGEKGERLALAYLENNYKQVRSVSHIASKGYDIEVLCEKTNTILGFEIKTSVTENKFFITYNELGKANRMKDNYFLFFIYFQEDKNESYAYIIQNPLQELQIDFLKLTEPIQTDKATVIPSQFRISMDLEYLEKLDKKYL</sequence>
<dbReference type="RefSeq" id="WP_075398509.1">
    <property type="nucleotide sequence ID" value="NZ_MSDU01000017.1"/>
</dbReference>
<feature type="region of interest" description="Disordered" evidence="1">
    <location>
        <begin position="55"/>
        <end position="79"/>
    </location>
</feature>
<dbReference type="InterPro" id="IPR024975">
    <property type="entry name" value="NOV_C"/>
</dbReference>
<evidence type="ECO:0000313" key="3">
    <source>
        <dbReference type="EMBL" id="OLN22552.1"/>
    </source>
</evidence>
<reference evidence="3 4" key="1">
    <citation type="submission" date="2016-12" db="EMBL/GenBank/DDBJ databases">
        <title>Domibacillus antri genome sequencing.</title>
        <authorList>
            <person name="Verma A."/>
            <person name="Krishnamurthi S."/>
        </authorList>
    </citation>
    <scope>NUCLEOTIDE SEQUENCE [LARGE SCALE GENOMIC DNA]</scope>
    <source>
        <strain evidence="3 4">XD80</strain>
    </source>
</reference>
<dbReference type="AlphaFoldDB" id="A0A1Q8Q5I2"/>
<dbReference type="Pfam" id="PF13020">
    <property type="entry name" value="NOV_C"/>
    <property type="match status" value="1"/>
</dbReference>
<comment type="caution">
    <text evidence="3">The sequence shown here is derived from an EMBL/GenBank/DDBJ whole genome shotgun (WGS) entry which is preliminary data.</text>
</comment>
<feature type="domain" description="Protein NO VEIN C-terminal" evidence="2">
    <location>
        <begin position="87"/>
        <end position="169"/>
    </location>
</feature>
<accession>A0A1Q8Q5I2</accession>
<keyword evidence="4" id="KW-1185">Reference proteome</keyword>
<name>A0A1Q8Q5I2_9BACI</name>
<dbReference type="Proteomes" id="UP000185568">
    <property type="component" value="Unassembled WGS sequence"/>
</dbReference>